<evidence type="ECO:0000256" key="2">
    <source>
        <dbReference type="ARBA" id="ARBA00023027"/>
    </source>
</evidence>
<evidence type="ECO:0000313" key="5">
    <source>
        <dbReference type="EMBL" id="MEJ5975066.1"/>
    </source>
</evidence>
<comment type="caution">
    <text evidence="5">The sequence shown here is derived from an EMBL/GenBank/DDBJ whole genome shotgun (WGS) entry which is preliminary data.</text>
</comment>
<keyword evidence="1 5" id="KW-0560">Oxidoreductase</keyword>
<dbReference type="InterPro" id="IPR013328">
    <property type="entry name" value="6PGD_dom2"/>
</dbReference>
<protein>
    <submittedName>
        <fullName evidence="5">NAD(P)-dependent oxidoreductase</fullName>
        <ecNumber evidence="5">1.1.-.-</ecNumber>
    </submittedName>
</protein>
<proteinExistence type="predicted"/>
<accession>A0ABU8RQP9</accession>
<dbReference type="InterPro" id="IPR008927">
    <property type="entry name" value="6-PGluconate_DH-like_C_sf"/>
</dbReference>
<evidence type="ECO:0000313" key="6">
    <source>
        <dbReference type="Proteomes" id="UP001361239"/>
    </source>
</evidence>
<feature type="domain" description="6-phosphogluconate dehydrogenase NADP-binding" evidence="3">
    <location>
        <begin position="7"/>
        <end position="163"/>
    </location>
</feature>
<dbReference type="Proteomes" id="UP001361239">
    <property type="component" value="Unassembled WGS sequence"/>
</dbReference>
<dbReference type="Gene3D" id="3.40.50.720">
    <property type="entry name" value="NAD(P)-binding Rossmann-like Domain"/>
    <property type="match status" value="1"/>
</dbReference>
<dbReference type="Gene3D" id="1.10.1040.10">
    <property type="entry name" value="N-(1-d-carboxylethyl)-l-norvaline Dehydrogenase, domain 2"/>
    <property type="match status" value="1"/>
</dbReference>
<organism evidence="5 6">
    <name type="scientific">Novosphingobium anseongense</name>
    <dbReference type="NCBI Taxonomy" id="3133436"/>
    <lineage>
        <taxon>Bacteria</taxon>
        <taxon>Pseudomonadati</taxon>
        <taxon>Pseudomonadota</taxon>
        <taxon>Alphaproteobacteria</taxon>
        <taxon>Sphingomonadales</taxon>
        <taxon>Sphingomonadaceae</taxon>
        <taxon>Novosphingobium</taxon>
    </lineage>
</organism>
<keyword evidence="2" id="KW-0520">NAD</keyword>
<gene>
    <name evidence="5" type="ORF">WG901_00335</name>
</gene>
<dbReference type="InterPro" id="IPR015815">
    <property type="entry name" value="HIBADH-related"/>
</dbReference>
<dbReference type="EC" id="1.1.-.-" evidence="5"/>
<dbReference type="InterPro" id="IPR029154">
    <property type="entry name" value="HIBADH-like_NADP-bd"/>
</dbReference>
<dbReference type="SUPFAM" id="SSF48179">
    <property type="entry name" value="6-phosphogluconate dehydrogenase C-terminal domain-like"/>
    <property type="match status" value="1"/>
</dbReference>
<dbReference type="PIRSF" id="PIRSF000103">
    <property type="entry name" value="HIBADH"/>
    <property type="match status" value="1"/>
</dbReference>
<name>A0ABU8RQP9_9SPHN</name>
<evidence type="ECO:0000259" key="3">
    <source>
        <dbReference type="Pfam" id="PF03446"/>
    </source>
</evidence>
<dbReference type="InterPro" id="IPR036291">
    <property type="entry name" value="NAD(P)-bd_dom_sf"/>
</dbReference>
<dbReference type="InterPro" id="IPR006115">
    <property type="entry name" value="6PGDH_NADP-bd"/>
</dbReference>
<dbReference type="SUPFAM" id="SSF51735">
    <property type="entry name" value="NAD(P)-binding Rossmann-fold domains"/>
    <property type="match status" value="1"/>
</dbReference>
<dbReference type="RefSeq" id="WP_339585040.1">
    <property type="nucleotide sequence ID" value="NZ_JBBHJZ010000001.1"/>
</dbReference>
<dbReference type="PANTHER" id="PTHR43060:SF15">
    <property type="entry name" value="3-HYDROXYISOBUTYRATE DEHYDROGENASE-LIKE 1, MITOCHONDRIAL-RELATED"/>
    <property type="match status" value="1"/>
</dbReference>
<dbReference type="Pfam" id="PF14833">
    <property type="entry name" value="NAD_binding_11"/>
    <property type="match status" value="1"/>
</dbReference>
<feature type="domain" description="3-hydroxyisobutyrate dehydrogenase-like NAD-binding" evidence="4">
    <location>
        <begin position="166"/>
        <end position="287"/>
    </location>
</feature>
<keyword evidence="6" id="KW-1185">Reference proteome</keyword>
<reference evidence="5 6" key="1">
    <citation type="submission" date="2024-03" db="EMBL/GenBank/DDBJ databases">
        <authorList>
            <person name="Jo J.-H."/>
        </authorList>
    </citation>
    <scope>NUCLEOTIDE SEQUENCE [LARGE SCALE GENOMIC DNA]</scope>
    <source>
        <strain evidence="5 6">PS1R-30</strain>
    </source>
</reference>
<dbReference type="PANTHER" id="PTHR43060">
    <property type="entry name" value="3-HYDROXYISOBUTYRATE DEHYDROGENASE-LIKE 1, MITOCHONDRIAL-RELATED"/>
    <property type="match status" value="1"/>
</dbReference>
<evidence type="ECO:0000256" key="1">
    <source>
        <dbReference type="ARBA" id="ARBA00023002"/>
    </source>
</evidence>
<dbReference type="Pfam" id="PF03446">
    <property type="entry name" value="NAD_binding_2"/>
    <property type="match status" value="1"/>
</dbReference>
<dbReference type="EMBL" id="JBBHJZ010000001">
    <property type="protein sequence ID" value="MEJ5975066.1"/>
    <property type="molecule type" value="Genomic_DNA"/>
</dbReference>
<evidence type="ECO:0000259" key="4">
    <source>
        <dbReference type="Pfam" id="PF14833"/>
    </source>
</evidence>
<dbReference type="GO" id="GO:0016491">
    <property type="term" value="F:oxidoreductase activity"/>
    <property type="evidence" value="ECO:0007669"/>
    <property type="project" value="UniProtKB-KW"/>
</dbReference>
<sequence length="291" mass="29900">MSEVPVLGFIGLGVMGSGMCRNAVTKHGAPVHVFDMVPAAVADQVASGAVAAASVAEVARAATVVFLSLPGGKQVAAVSAEIAEHARPGTVIVDLSTTSVAEARAVAASLADEGLVFADAPVARTRQAAIDGTLSIMVGADAALFAKIAPLLGYMGSDVTLCGEVGCGQVVKLVNNTLLFEQVAAIAEMMVMAERAGVAPETLIQAVGLGSGNSFALQTHAKKAMAPRDFPAKAFPMAYALKDIGYTIELAEQMGVEPRLPRLVSEYYQAAIDAGIGDKYFPAIIEVVDRK</sequence>